<dbReference type="InterPro" id="IPR021840">
    <property type="entry name" value="DUF3433"/>
</dbReference>
<feature type="transmembrane region" description="Helical" evidence="2">
    <location>
        <begin position="155"/>
        <end position="174"/>
    </location>
</feature>
<organism evidence="3 4">
    <name type="scientific">Exophiala oligosperma</name>
    <dbReference type="NCBI Taxonomy" id="215243"/>
    <lineage>
        <taxon>Eukaryota</taxon>
        <taxon>Fungi</taxon>
        <taxon>Dikarya</taxon>
        <taxon>Ascomycota</taxon>
        <taxon>Pezizomycotina</taxon>
        <taxon>Eurotiomycetes</taxon>
        <taxon>Chaetothyriomycetidae</taxon>
        <taxon>Chaetothyriales</taxon>
        <taxon>Herpotrichiellaceae</taxon>
        <taxon>Exophiala</taxon>
    </lineage>
</organism>
<evidence type="ECO:0000313" key="4">
    <source>
        <dbReference type="Proteomes" id="UP000053342"/>
    </source>
</evidence>
<feature type="transmembrane region" description="Helical" evidence="2">
    <location>
        <begin position="222"/>
        <end position="240"/>
    </location>
</feature>
<dbReference type="Proteomes" id="UP000053342">
    <property type="component" value="Unassembled WGS sequence"/>
</dbReference>
<keyword evidence="2" id="KW-1133">Transmembrane helix</keyword>
<keyword evidence="2" id="KW-0812">Transmembrane</keyword>
<dbReference type="OrthoDB" id="3248909at2759"/>
<keyword evidence="4" id="KW-1185">Reference proteome</keyword>
<evidence type="ECO:0000256" key="2">
    <source>
        <dbReference type="SAM" id="Phobius"/>
    </source>
</evidence>
<keyword evidence="2" id="KW-0472">Membrane</keyword>
<name>A0A0D2DWZ6_9EURO</name>
<accession>A0A0D2DWZ6</accession>
<proteinExistence type="predicted"/>
<feature type="compositionally biased region" description="Polar residues" evidence="1">
    <location>
        <begin position="1"/>
        <end position="10"/>
    </location>
</feature>
<feature type="compositionally biased region" description="Polar residues" evidence="1">
    <location>
        <begin position="48"/>
        <end position="58"/>
    </location>
</feature>
<feature type="region of interest" description="Disordered" evidence="1">
    <location>
        <begin position="1"/>
        <end position="20"/>
    </location>
</feature>
<feature type="transmembrane region" description="Helical" evidence="2">
    <location>
        <begin position="738"/>
        <end position="759"/>
    </location>
</feature>
<protein>
    <submittedName>
        <fullName evidence="3">Uncharacterized protein</fullName>
    </submittedName>
</protein>
<evidence type="ECO:0000256" key="1">
    <source>
        <dbReference type="SAM" id="MobiDB-lite"/>
    </source>
</evidence>
<dbReference type="PANTHER" id="PTHR37544">
    <property type="entry name" value="SPRAY-RELATED"/>
    <property type="match status" value="1"/>
</dbReference>
<sequence>MSQRYRSASINGPDDYNHSEALPLRPIHRRELSDADSPSLDLPGIRGTSLSGLNSTPTAHLRPETRPPRIIRGKPQYLSLQDAELVDEPTPYTPGLYPRTTRPSWKPYSLQWPFLLSTLSIAVALGLVVIFLLAYSATHHGLGRDDGSSSVLFGWRFTPTLIAVLYTVLTAMMYNDTLRTESFSQMAHSSGATSASSILRSKEQWWTALWNSLQRRHYHDQVNFYLLAITLVDIVGFLLINPLSSALLQSQSIELKSQISFSRYLVGENEPIRMESDDLVYFRTIGNILQNLTTSAWLTDKYAVVPFWRPPGPSKSDTTLTDMNQQWQVNASIFSVDLECEAMSTNTTTAKDGALILSDNTGCETAIGVCGETIDTLGGGSWFTPPNFVTPIWDKETFPKSCYNSTAQCADRQVILMTNSSWDFNASYSDSQWFRASAWSCSTTFYRADMPVSVSTGPAGSSLDIDDGTFNARRRLIESTFINQTRFENAFLNQNWTSVIYPSYPSSTPKWGGVSVLLAALYEFAPLSMIGKESVVDQAQRIKQRFLGEMMLNTVVRNPLTQQTGNVIVTERRVVVNLPIAVSLAVLFVLSAGLIAFALLASGRRQLNLYHDPASVAALVQLTEDDTVLRNRLKIEQSISSPGNGTQIRSMRHYLRDGTISTIENKVNKQEGTVDDPLAKRDEHLPFPLRLYAGMLLLLLLALVFAAISTLFALAQTVGLYESAFTYQTDLVPSGSSLFTFAPYSIIPTLLAVIIGLWWDGLDDTIRRLQPFVTMSRKAVAVSPIIGLSYLPTYSVVSVVKALRNKHEHVALVSTAAILVQVLTVSMSALWQRADGSRPGDLTLSRTFEPRTQPFVYTLAGSTSMGAGDPTGEEIISSFYGNLSTNWLYSAALQLAYNGSEPPWSSDGWSFVPVILSSIIESDVYKNTPSTNDSDSSTSPSTTKAVNVTVTTPALRGVLDCSTITQSSNLSDWSTQWDLTDRMIWNVSKNPTGLQRGYEVNSGFDLAPRTDESRTPILARYRTLLCCRNLSSTDTDSGTSALGYWSNNYNGALAYDFDNSYVTYPRNLTMKWIRGSTAREWYSMNETYSGYYRGEYDDFRHLIWTQEPQMSALNCQPRVEWSNASVTVDMDSGRVYRYKIVDSVQELPEAFSDAYVEHDYVAPGDNATEGVFHNQYTVSFGVLFQDAMLFASDLQKFWPSGGDGESAVEDLDDQNFNIRLESKGLNTDLMSFAMYQLADGDVDAFMTADDQSRMEQLGQKVFSTFFQHFVSANVTAEGGWGFQKLGATLPAILAPTANGSQPDTNSSLTSSTDASVHVDIAVEVLQMSPVAVYLSLVLLVLLILVTSFVYTFGYRLFRKLRSSFENLADVVGVVCDSERLRRESARARARRRTSTAREVGNVHRE</sequence>
<feature type="transmembrane region" description="Helical" evidence="2">
    <location>
        <begin position="580"/>
        <end position="601"/>
    </location>
</feature>
<dbReference type="RefSeq" id="XP_016267381.1">
    <property type="nucleotide sequence ID" value="XM_016403484.1"/>
</dbReference>
<feature type="transmembrane region" description="Helical" evidence="2">
    <location>
        <begin position="810"/>
        <end position="831"/>
    </location>
</feature>
<dbReference type="VEuPathDB" id="FungiDB:PV06_02762"/>
<feature type="transmembrane region" description="Helical" evidence="2">
    <location>
        <begin position="112"/>
        <end position="135"/>
    </location>
</feature>
<dbReference type="PANTHER" id="PTHR37544:SF3">
    <property type="entry name" value="SPRAY"/>
    <property type="match status" value="1"/>
</dbReference>
<gene>
    <name evidence="3" type="ORF">PV06_02762</name>
</gene>
<feature type="region of interest" description="Disordered" evidence="1">
    <location>
        <begin position="1386"/>
        <end position="1405"/>
    </location>
</feature>
<dbReference type="GeneID" id="27354836"/>
<feature type="transmembrane region" description="Helical" evidence="2">
    <location>
        <begin position="691"/>
        <end position="718"/>
    </location>
</feature>
<feature type="transmembrane region" description="Helical" evidence="2">
    <location>
        <begin position="1330"/>
        <end position="1352"/>
    </location>
</feature>
<dbReference type="EMBL" id="KN847333">
    <property type="protein sequence ID" value="KIW47165.1"/>
    <property type="molecule type" value="Genomic_DNA"/>
</dbReference>
<feature type="region of interest" description="Disordered" evidence="1">
    <location>
        <begin position="33"/>
        <end position="73"/>
    </location>
</feature>
<reference evidence="3 4" key="1">
    <citation type="submission" date="2015-01" db="EMBL/GenBank/DDBJ databases">
        <title>The Genome Sequence of Exophiala oligosperma CBS72588.</title>
        <authorList>
            <consortium name="The Broad Institute Genomics Platform"/>
            <person name="Cuomo C."/>
            <person name="de Hoog S."/>
            <person name="Gorbushina A."/>
            <person name="Stielow B."/>
            <person name="Teixiera M."/>
            <person name="Abouelleil A."/>
            <person name="Chapman S.B."/>
            <person name="Priest M."/>
            <person name="Young S.K."/>
            <person name="Wortman J."/>
            <person name="Nusbaum C."/>
            <person name="Birren B."/>
        </authorList>
    </citation>
    <scope>NUCLEOTIDE SEQUENCE [LARGE SCALE GENOMIC DNA]</scope>
    <source>
        <strain evidence="3 4">CBS 72588</strain>
    </source>
</reference>
<dbReference type="Pfam" id="PF11915">
    <property type="entry name" value="DUF3433"/>
    <property type="match status" value="2"/>
</dbReference>
<dbReference type="HOGENOM" id="CLU_003476_0_0_1"/>
<evidence type="ECO:0000313" key="3">
    <source>
        <dbReference type="EMBL" id="KIW47165.1"/>
    </source>
</evidence>